<feature type="transmembrane region" description="Helical" evidence="10">
    <location>
        <begin position="263"/>
        <end position="288"/>
    </location>
</feature>
<keyword evidence="4 10" id="KW-0812">Transmembrane</keyword>
<feature type="transmembrane region" description="Helical" evidence="10">
    <location>
        <begin position="136"/>
        <end position="153"/>
    </location>
</feature>
<keyword evidence="7 10" id="KW-0472">Membrane</keyword>
<proteinExistence type="inferred from homology"/>
<feature type="transmembrane region" description="Helical" evidence="10">
    <location>
        <begin position="173"/>
        <end position="192"/>
    </location>
</feature>
<protein>
    <recommendedName>
        <fullName evidence="10">Odorant receptor</fullName>
    </recommendedName>
</protein>
<gene>
    <name evidence="11" type="ORF">NTJ_07236</name>
</gene>
<evidence type="ECO:0000256" key="2">
    <source>
        <dbReference type="ARBA" id="ARBA00022475"/>
    </source>
</evidence>
<evidence type="ECO:0000256" key="5">
    <source>
        <dbReference type="ARBA" id="ARBA00022725"/>
    </source>
</evidence>
<comment type="similarity">
    <text evidence="10">Belongs to the insect chemoreceptor superfamily. Heteromeric odorant receptor channel (TC 1.A.69) family.</text>
</comment>
<sequence length="398" mass="46548">MTEQTFSYINRVYWDSFGPSKLGVFLDDQPPENGKFLWYAKRGVAQCFVFIFYPFFIFIQIWGIFAKESNNLMGISFDISLLCHNVQNFMKMGFWLTHLPTIRSLCLDFSKSHVAQHRPLLTAWILKKESKSVRKLVGRCYMISYANILFWFVFPTSTSVFKYVVDYLGNMGYRMFVAFLEIPVFSLAFVYFQPIDMFFATVINMAQAQFKALNAALFEMPDELERFWDSEVPVDDTGSPMSMALFIQDHQFMIRYGEKLRKILNPILGLVTFNCITIICNMTIVASLQFKEEAAFLDLVLPATASILVVLTCLYVFYTFTSMTGILKDAEESVFHALWASKWYEKSVKERKTIIFMQKESMKARRIRLFGVGDMGRYTFIDGLRMIYSYYNFMQRFK</sequence>
<evidence type="ECO:0000313" key="11">
    <source>
        <dbReference type="EMBL" id="BES94427.1"/>
    </source>
</evidence>
<feature type="transmembrane region" description="Helical" evidence="10">
    <location>
        <begin position="294"/>
        <end position="318"/>
    </location>
</feature>
<keyword evidence="12" id="KW-1185">Reference proteome</keyword>
<evidence type="ECO:0000256" key="1">
    <source>
        <dbReference type="ARBA" id="ARBA00004651"/>
    </source>
</evidence>
<dbReference type="InterPro" id="IPR004117">
    <property type="entry name" value="7tm6_olfct_rcpt"/>
</dbReference>
<evidence type="ECO:0000256" key="4">
    <source>
        <dbReference type="ARBA" id="ARBA00022692"/>
    </source>
</evidence>
<evidence type="ECO:0000256" key="3">
    <source>
        <dbReference type="ARBA" id="ARBA00022606"/>
    </source>
</evidence>
<evidence type="ECO:0000256" key="6">
    <source>
        <dbReference type="ARBA" id="ARBA00022989"/>
    </source>
</evidence>
<feature type="transmembrane region" description="Helical" evidence="10">
    <location>
        <begin position="43"/>
        <end position="65"/>
    </location>
</feature>
<name>A0ABN7ASV6_9HEMI</name>
<evidence type="ECO:0000256" key="8">
    <source>
        <dbReference type="ARBA" id="ARBA00023170"/>
    </source>
</evidence>
<evidence type="ECO:0000313" key="12">
    <source>
        <dbReference type="Proteomes" id="UP001307889"/>
    </source>
</evidence>
<keyword evidence="9 10" id="KW-0807">Transducer</keyword>
<keyword evidence="2" id="KW-1003">Cell membrane</keyword>
<keyword evidence="5 10" id="KW-0552">Olfaction</keyword>
<keyword evidence="6 10" id="KW-1133">Transmembrane helix</keyword>
<comment type="caution">
    <text evidence="10">Lacks conserved residue(s) required for the propagation of feature annotation.</text>
</comment>
<comment type="subcellular location">
    <subcellularLocation>
        <location evidence="1 10">Cell membrane</location>
        <topology evidence="1 10">Multi-pass membrane protein</topology>
    </subcellularLocation>
</comment>
<reference evidence="11 12" key="1">
    <citation type="submission" date="2023-09" db="EMBL/GenBank/DDBJ databases">
        <title>Nesidiocoris tenuis whole genome shotgun sequence.</title>
        <authorList>
            <person name="Shibata T."/>
            <person name="Shimoda M."/>
            <person name="Kobayashi T."/>
            <person name="Uehara T."/>
        </authorList>
    </citation>
    <scope>NUCLEOTIDE SEQUENCE [LARGE SCALE GENOMIC DNA]</scope>
    <source>
        <strain evidence="11 12">Japan</strain>
    </source>
</reference>
<dbReference type="EMBL" id="AP028913">
    <property type="protein sequence ID" value="BES94427.1"/>
    <property type="molecule type" value="Genomic_DNA"/>
</dbReference>
<dbReference type="Pfam" id="PF02949">
    <property type="entry name" value="7tm_6"/>
    <property type="match status" value="1"/>
</dbReference>
<dbReference type="PANTHER" id="PTHR21137:SF35">
    <property type="entry name" value="ODORANT RECEPTOR 19A-RELATED"/>
    <property type="match status" value="1"/>
</dbReference>
<evidence type="ECO:0000256" key="9">
    <source>
        <dbReference type="ARBA" id="ARBA00023224"/>
    </source>
</evidence>
<accession>A0ABN7ASV6</accession>
<dbReference type="Proteomes" id="UP001307889">
    <property type="component" value="Chromosome 5"/>
</dbReference>
<keyword evidence="3 10" id="KW-0716">Sensory transduction</keyword>
<dbReference type="PANTHER" id="PTHR21137">
    <property type="entry name" value="ODORANT RECEPTOR"/>
    <property type="match status" value="1"/>
</dbReference>
<organism evidence="11 12">
    <name type="scientific">Nesidiocoris tenuis</name>
    <dbReference type="NCBI Taxonomy" id="355587"/>
    <lineage>
        <taxon>Eukaryota</taxon>
        <taxon>Metazoa</taxon>
        <taxon>Ecdysozoa</taxon>
        <taxon>Arthropoda</taxon>
        <taxon>Hexapoda</taxon>
        <taxon>Insecta</taxon>
        <taxon>Pterygota</taxon>
        <taxon>Neoptera</taxon>
        <taxon>Paraneoptera</taxon>
        <taxon>Hemiptera</taxon>
        <taxon>Heteroptera</taxon>
        <taxon>Panheteroptera</taxon>
        <taxon>Cimicomorpha</taxon>
        <taxon>Miridae</taxon>
        <taxon>Dicyphina</taxon>
        <taxon>Nesidiocoris</taxon>
    </lineage>
</organism>
<keyword evidence="8 10" id="KW-0675">Receptor</keyword>
<evidence type="ECO:0000256" key="7">
    <source>
        <dbReference type="ARBA" id="ARBA00023136"/>
    </source>
</evidence>
<evidence type="ECO:0000256" key="10">
    <source>
        <dbReference type="RuleBase" id="RU351113"/>
    </source>
</evidence>